<dbReference type="Proteomes" id="UP001362999">
    <property type="component" value="Unassembled WGS sequence"/>
</dbReference>
<evidence type="ECO:0000256" key="1">
    <source>
        <dbReference type="SAM" id="MobiDB-lite"/>
    </source>
</evidence>
<proteinExistence type="predicted"/>
<keyword evidence="3" id="KW-1185">Reference proteome</keyword>
<evidence type="ECO:0000313" key="2">
    <source>
        <dbReference type="EMBL" id="KAK6992836.1"/>
    </source>
</evidence>
<gene>
    <name evidence="2" type="ORF">R3P38DRAFT_3330369</name>
</gene>
<feature type="region of interest" description="Disordered" evidence="1">
    <location>
        <begin position="132"/>
        <end position="158"/>
    </location>
</feature>
<feature type="compositionally biased region" description="Gly residues" evidence="1">
    <location>
        <begin position="132"/>
        <end position="150"/>
    </location>
</feature>
<feature type="region of interest" description="Disordered" evidence="1">
    <location>
        <begin position="170"/>
        <end position="218"/>
    </location>
</feature>
<protein>
    <submittedName>
        <fullName evidence="2">Uncharacterized protein</fullName>
    </submittedName>
</protein>
<name>A0AAV9ZVI0_9AGAR</name>
<sequence length="218" mass="23445">MAAPLSAIIDPLLDLTDRFEASLQTSINTQNLTQLSERIKDLAPVVESLAETDPEKGQTFIERLGSVLNSMREELKVAEAEGKLSQFFNADYNTVIIEKHNTALTRLLTDSVFVVVHDTNRRVRELESECGFGGMGGRSRQSGGEGGHGEGPQLNLEPVPDIQLPCNMRLSGGTGGQGGASYKKGGRGGTGKGPIINMGRRRFSSAPENESPTEECTL</sequence>
<organism evidence="2 3">
    <name type="scientific">Favolaschia claudopus</name>
    <dbReference type="NCBI Taxonomy" id="2862362"/>
    <lineage>
        <taxon>Eukaryota</taxon>
        <taxon>Fungi</taxon>
        <taxon>Dikarya</taxon>
        <taxon>Basidiomycota</taxon>
        <taxon>Agaricomycotina</taxon>
        <taxon>Agaricomycetes</taxon>
        <taxon>Agaricomycetidae</taxon>
        <taxon>Agaricales</taxon>
        <taxon>Marasmiineae</taxon>
        <taxon>Mycenaceae</taxon>
        <taxon>Favolaschia</taxon>
    </lineage>
</organism>
<reference evidence="2 3" key="1">
    <citation type="journal article" date="2024" name="J Genomics">
        <title>Draft genome sequencing and assembly of Favolaschia claudopus CIRM-BRFM 2984 isolated from oak limbs.</title>
        <authorList>
            <person name="Navarro D."/>
            <person name="Drula E."/>
            <person name="Chaduli D."/>
            <person name="Cazenave R."/>
            <person name="Ahrendt S."/>
            <person name="Wang J."/>
            <person name="Lipzen A."/>
            <person name="Daum C."/>
            <person name="Barry K."/>
            <person name="Grigoriev I.V."/>
            <person name="Favel A."/>
            <person name="Rosso M.N."/>
            <person name="Martin F."/>
        </authorList>
    </citation>
    <scope>NUCLEOTIDE SEQUENCE [LARGE SCALE GENOMIC DNA]</scope>
    <source>
        <strain evidence="2 3">CIRM-BRFM 2984</strain>
    </source>
</reference>
<evidence type="ECO:0000313" key="3">
    <source>
        <dbReference type="Proteomes" id="UP001362999"/>
    </source>
</evidence>
<comment type="caution">
    <text evidence="2">The sequence shown here is derived from an EMBL/GenBank/DDBJ whole genome shotgun (WGS) entry which is preliminary data.</text>
</comment>
<dbReference type="EMBL" id="JAWWNJ010000106">
    <property type="protein sequence ID" value="KAK6992836.1"/>
    <property type="molecule type" value="Genomic_DNA"/>
</dbReference>
<dbReference type="AlphaFoldDB" id="A0AAV9ZVI0"/>
<accession>A0AAV9ZVI0</accession>